<comment type="caution">
    <text evidence="10">The sequence shown here is derived from an EMBL/GenBank/DDBJ whole genome shotgun (WGS) entry which is preliminary data.</text>
</comment>
<keyword evidence="5 8" id="KW-0812">Transmembrane</keyword>
<feature type="transmembrane region" description="Helical" evidence="8">
    <location>
        <begin position="249"/>
        <end position="269"/>
    </location>
</feature>
<evidence type="ECO:0000256" key="1">
    <source>
        <dbReference type="ARBA" id="ARBA00004651"/>
    </source>
</evidence>
<evidence type="ECO:0000313" key="11">
    <source>
        <dbReference type="Proteomes" id="UP000014174"/>
    </source>
</evidence>
<feature type="transmembrane region" description="Helical" evidence="8">
    <location>
        <begin position="107"/>
        <end position="127"/>
    </location>
</feature>
<dbReference type="InterPro" id="IPR038731">
    <property type="entry name" value="RgtA/B/C-like"/>
</dbReference>
<organism evidence="10 11">
    <name type="scientific">Arcticibacter svalbardensis MN12-7</name>
    <dbReference type="NCBI Taxonomy" id="1150600"/>
    <lineage>
        <taxon>Bacteria</taxon>
        <taxon>Pseudomonadati</taxon>
        <taxon>Bacteroidota</taxon>
        <taxon>Sphingobacteriia</taxon>
        <taxon>Sphingobacteriales</taxon>
        <taxon>Sphingobacteriaceae</taxon>
        <taxon>Arcticibacter</taxon>
    </lineage>
</organism>
<dbReference type="GO" id="GO:0005886">
    <property type="term" value="C:plasma membrane"/>
    <property type="evidence" value="ECO:0007669"/>
    <property type="project" value="UniProtKB-SubCell"/>
</dbReference>
<keyword evidence="7 8" id="KW-0472">Membrane</keyword>
<evidence type="ECO:0000259" key="9">
    <source>
        <dbReference type="Pfam" id="PF13231"/>
    </source>
</evidence>
<dbReference type="PANTHER" id="PTHR33908">
    <property type="entry name" value="MANNOSYLTRANSFERASE YKCB-RELATED"/>
    <property type="match status" value="1"/>
</dbReference>
<evidence type="ECO:0000256" key="6">
    <source>
        <dbReference type="ARBA" id="ARBA00022989"/>
    </source>
</evidence>
<feature type="transmembrane region" description="Helical" evidence="8">
    <location>
        <begin position="158"/>
        <end position="187"/>
    </location>
</feature>
<dbReference type="GO" id="GO:0016763">
    <property type="term" value="F:pentosyltransferase activity"/>
    <property type="evidence" value="ECO:0007669"/>
    <property type="project" value="TreeGrafter"/>
</dbReference>
<dbReference type="eggNOG" id="COG1807">
    <property type="taxonomic scope" value="Bacteria"/>
</dbReference>
<keyword evidence="3" id="KW-0328">Glycosyltransferase</keyword>
<dbReference type="EMBL" id="AQPN01000141">
    <property type="protein sequence ID" value="EOR92932.1"/>
    <property type="molecule type" value="Genomic_DNA"/>
</dbReference>
<comment type="subcellular location">
    <subcellularLocation>
        <location evidence="1">Cell membrane</location>
        <topology evidence="1">Multi-pass membrane protein</topology>
    </subcellularLocation>
</comment>
<sequence length="505" mass="57405">MLYNRLAFLKGQFITIILFFVLIKLAIHLPFNGRYGFHADELLYLAMSDDLAWGYKEGPPFIAGIVWFSVQLFGDSLWALRLIPTLCGASVVLLTGLLTAKMGGGKVAVLVTCTALLFDPSFLATAYMMQPVVFDQLFWLLSVFLLIKYIQSQNSRNLIYLGLVVGIGMMNKVTIGLYLLTLIFALLLSPQRKLLFNRYWLYAAGISLLIFLPHLIWQVIHHFPIIQQFNELRTNYWSHTSTLQLVKQLFLAHGASGSVCFAGLLFLFLSPECRSYRFIALGFVFLQIVLLLIQGKTYYSFGAFPVLFAVGGICYEQLFLMYKKPALRHAFFSMLVILGLISIPAAVPVLSLRNTVLYFESMKKYSGIQLPLKWDDGTYHTLTQYYGQMLGWELLAKETAFLYQSLPENQQITTVIVTDNYQQAGAISHFGKMYQFPPSVSRMPSFFSHGIVKRLPEYIIQVTSKGKPVLFDHTQLIAQQKITEPHSEIDGATIYLLRIRRGYTQ</sequence>
<keyword evidence="4 10" id="KW-0808">Transferase</keyword>
<evidence type="ECO:0000256" key="8">
    <source>
        <dbReference type="SAM" id="Phobius"/>
    </source>
</evidence>
<feature type="transmembrane region" description="Helical" evidence="8">
    <location>
        <begin position="133"/>
        <end position="151"/>
    </location>
</feature>
<dbReference type="RefSeq" id="WP_016197240.1">
    <property type="nucleotide sequence ID" value="NZ_AQPN01000141.1"/>
</dbReference>
<dbReference type="Pfam" id="PF13231">
    <property type="entry name" value="PMT_2"/>
    <property type="match status" value="1"/>
</dbReference>
<feature type="transmembrane region" description="Helical" evidence="8">
    <location>
        <begin position="199"/>
        <end position="220"/>
    </location>
</feature>
<accession>R9GM69</accession>
<evidence type="ECO:0000256" key="4">
    <source>
        <dbReference type="ARBA" id="ARBA00022679"/>
    </source>
</evidence>
<keyword evidence="11" id="KW-1185">Reference proteome</keyword>
<dbReference type="STRING" id="1150600.ADIARSV_4020"/>
<keyword evidence="2" id="KW-1003">Cell membrane</keyword>
<feature type="transmembrane region" description="Helical" evidence="8">
    <location>
        <begin position="78"/>
        <end position="100"/>
    </location>
</feature>
<proteinExistence type="predicted"/>
<feature type="domain" description="Glycosyltransferase RgtA/B/C/D-like" evidence="9">
    <location>
        <begin position="59"/>
        <end position="217"/>
    </location>
</feature>
<evidence type="ECO:0000256" key="3">
    <source>
        <dbReference type="ARBA" id="ARBA00022676"/>
    </source>
</evidence>
<feature type="transmembrane region" description="Helical" evidence="8">
    <location>
        <begin position="330"/>
        <end position="352"/>
    </location>
</feature>
<dbReference type="AlphaFoldDB" id="R9GM69"/>
<protein>
    <submittedName>
        <fullName evidence="10">Glycosyl transferase, family 39</fullName>
    </submittedName>
</protein>
<name>R9GM69_9SPHI</name>
<dbReference type="PANTHER" id="PTHR33908:SF11">
    <property type="entry name" value="MEMBRANE PROTEIN"/>
    <property type="match status" value="1"/>
</dbReference>
<gene>
    <name evidence="10" type="ORF">ADIARSV_4020</name>
</gene>
<feature type="transmembrane region" description="Helical" evidence="8">
    <location>
        <begin position="7"/>
        <end position="27"/>
    </location>
</feature>
<dbReference type="OrthoDB" id="9813729at2"/>
<dbReference type="Proteomes" id="UP000014174">
    <property type="component" value="Unassembled WGS sequence"/>
</dbReference>
<dbReference type="InterPro" id="IPR050297">
    <property type="entry name" value="LipidA_mod_glycosyltrf_83"/>
</dbReference>
<dbReference type="GO" id="GO:0009103">
    <property type="term" value="P:lipopolysaccharide biosynthetic process"/>
    <property type="evidence" value="ECO:0007669"/>
    <property type="project" value="UniProtKB-ARBA"/>
</dbReference>
<keyword evidence="6 8" id="KW-1133">Transmembrane helix</keyword>
<feature type="transmembrane region" description="Helical" evidence="8">
    <location>
        <begin position="275"/>
        <end position="293"/>
    </location>
</feature>
<feature type="transmembrane region" description="Helical" evidence="8">
    <location>
        <begin position="298"/>
        <end position="318"/>
    </location>
</feature>
<evidence type="ECO:0000313" key="10">
    <source>
        <dbReference type="EMBL" id="EOR92932.1"/>
    </source>
</evidence>
<evidence type="ECO:0000256" key="2">
    <source>
        <dbReference type="ARBA" id="ARBA00022475"/>
    </source>
</evidence>
<evidence type="ECO:0000256" key="5">
    <source>
        <dbReference type="ARBA" id="ARBA00022692"/>
    </source>
</evidence>
<reference evidence="10 11" key="1">
    <citation type="journal article" date="2013" name="Genome Announc.">
        <title>Draft Genome Sequence of Arcticibacter svalbardensis Strain MN12-7T, a Member of the Family Sphingobacteriaceae Isolated from an Arctic Soil Sample.</title>
        <authorList>
            <person name="Shivaji S."/>
            <person name="Ara S."/>
            <person name="Prasad S."/>
            <person name="Manasa B.P."/>
            <person name="Begum Z."/>
            <person name="Singh A."/>
            <person name="Kumar Pinnaka A."/>
        </authorList>
    </citation>
    <scope>NUCLEOTIDE SEQUENCE [LARGE SCALE GENOMIC DNA]</scope>
    <source>
        <strain evidence="10 11">MN12-7</strain>
    </source>
</reference>
<evidence type="ECO:0000256" key="7">
    <source>
        <dbReference type="ARBA" id="ARBA00023136"/>
    </source>
</evidence>